<feature type="region of interest" description="Disordered" evidence="2">
    <location>
        <begin position="132"/>
        <end position="161"/>
    </location>
</feature>
<evidence type="ECO:0000313" key="4">
    <source>
        <dbReference type="EMBL" id="KAJ3054944.1"/>
    </source>
</evidence>
<feature type="domain" description="F-box" evidence="3">
    <location>
        <begin position="166"/>
        <end position="213"/>
    </location>
</feature>
<dbReference type="Gene3D" id="3.80.10.10">
    <property type="entry name" value="Ribonuclease Inhibitor"/>
    <property type="match status" value="2"/>
</dbReference>
<dbReference type="GO" id="GO:0005737">
    <property type="term" value="C:cytoplasm"/>
    <property type="evidence" value="ECO:0007669"/>
    <property type="project" value="TreeGrafter"/>
</dbReference>
<dbReference type="AlphaFoldDB" id="A0AAD5SHG7"/>
<dbReference type="InterPro" id="IPR011990">
    <property type="entry name" value="TPR-like_helical_dom_sf"/>
</dbReference>
<dbReference type="Proteomes" id="UP001212841">
    <property type="component" value="Unassembled WGS sequence"/>
</dbReference>
<dbReference type="InterPro" id="IPR057207">
    <property type="entry name" value="FBXL15_LRR"/>
</dbReference>
<gene>
    <name evidence="4" type="ORF">HK097_000301</name>
</gene>
<evidence type="ECO:0000259" key="3">
    <source>
        <dbReference type="PROSITE" id="PS50181"/>
    </source>
</evidence>
<proteinExistence type="predicted"/>
<accession>A0AAD5SHG7</accession>
<evidence type="ECO:0000256" key="2">
    <source>
        <dbReference type="SAM" id="MobiDB-lite"/>
    </source>
</evidence>
<reference evidence="4" key="1">
    <citation type="submission" date="2020-05" db="EMBL/GenBank/DDBJ databases">
        <title>Phylogenomic resolution of chytrid fungi.</title>
        <authorList>
            <person name="Stajich J.E."/>
            <person name="Amses K."/>
            <person name="Simmons R."/>
            <person name="Seto K."/>
            <person name="Myers J."/>
            <person name="Bonds A."/>
            <person name="Quandt C.A."/>
            <person name="Barry K."/>
            <person name="Liu P."/>
            <person name="Grigoriev I."/>
            <person name="Longcore J.E."/>
            <person name="James T.Y."/>
        </authorList>
    </citation>
    <scope>NUCLEOTIDE SEQUENCE</scope>
    <source>
        <strain evidence="4">JEL0318</strain>
    </source>
</reference>
<dbReference type="InterPro" id="IPR032675">
    <property type="entry name" value="LRR_dom_sf"/>
</dbReference>
<protein>
    <recommendedName>
        <fullName evidence="3">F-box domain-containing protein</fullName>
    </recommendedName>
</protein>
<keyword evidence="1" id="KW-0833">Ubl conjugation pathway</keyword>
<dbReference type="SUPFAM" id="SSF48452">
    <property type="entry name" value="TPR-like"/>
    <property type="match status" value="1"/>
</dbReference>
<dbReference type="PROSITE" id="PS50181">
    <property type="entry name" value="FBOX"/>
    <property type="match status" value="1"/>
</dbReference>
<dbReference type="InterPro" id="IPR036047">
    <property type="entry name" value="F-box-like_dom_sf"/>
</dbReference>
<organism evidence="4 5">
    <name type="scientific">Rhizophlyctis rosea</name>
    <dbReference type="NCBI Taxonomy" id="64517"/>
    <lineage>
        <taxon>Eukaryota</taxon>
        <taxon>Fungi</taxon>
        <taxon>Fungi incertae sedis</taxon>
        <taxon>Chytridiomycota</taxon>
        <taxon>Chytridiomycota incertae sedis</taxon>
        <taxon>Chytridiomycetes</taxon>
        <taxon>Rhizophlyctidales</taxon>
        <taxon>Rhizophlyctidaceae</taxon>
        <taxon>Rhizophlyctis</taxon>
    </lineage>
</organism>
<dbReference type="SUPFAM" id="SSF81383">
    <property type="entry name" value="F-box domain"/>
    <property type="match status" value="1"/>
</dbReference>
<dbReference type="SMART" id="SM00256">
    <property type="entry name" value="FBOX"/>
    <property type="match status" value="1"/>
</dbReference>
<dbReference type="Pfam" id="PF25372">
    <property type="entry name" value="DUF7885"/>
    <property type="match status" value="1"/>
</dbReference>
<comment type="caution">
    <text evidence="4">The sequence shown here is derived from an EMBL/GenBank/DDBJ whole genome shotgun (WGS) entry which is preliminary data.</text>
</comment>
<name>A0AAD5SHG7_9FUNG</name>
<dbReference type="InterPro" id="IPR006553">
    <property type="entry name" value="Leu-rich_rpt_Cys-con_subtyp"/>
</dbReference>
<dbReference type="InterPro" id="IPR001810">
    <property type="entry name" value="F-box_dom"/>
</dbReference>
<evidence type="ECO:0000256" key="1">
    <source>
        <dbReference type="ARBA" id="ARBA00022786"/>
    </source>
</evidence>
<dbReference type="SMART" id="SM00367">
    <property type="entry name" value="LRR_CC"/>
    <property type="match status" value="6"/>
</dbReference>
<dbReference type="InterPro" id="IPR050648">
    <property type="entry name" value="F-box_LRR-repeat"/>
</dbReference>
<sequence length="605" mass="66947">MDSYKEFVSTAVKAYKEKDLPRSLRFFDLAVKQNPNNPEAIDGQIQVLMKLREWNKALEAAQKLVALDKKKAMGYSYIAKCYLETGRPLKVLKICQVAKKNVDVTLHTEKPMQYLKNLQRMFGSAQRQKEQSNWLATATDPTAKRARTSLAENSNEANKENEPSSILGLHLLPFELLHAIHLQLPFETIVRISAVCREWRKVVISSPTLWATLSFDSKRNLTNTQLEILVTRAKSSLTTVQLKTCTRLSNLAFKSFTIQRCKNLTHFEVTSNLNISATTLSNAISIMSKSLTHLNLFGMSVDDPLVRRVLNTCQSLTSLNLANINTISNKAFQICELLVSKNVMLALQHLNITDCSELDDATTAYLSHACPELRTIKMHGTKMTIATLHNLTHFPNLEELELVDGLRTGASGLHFENAMLTFGSAKGIGDNLRVVTITRYAALTDVAMGYLAEFCENLEEVTLSGCAKIGDGTCKALAAHCKKLRSVDLSSCPGVTTAALVEVVKDLHNLEVLNLSNNPHVDGWFLHKVVEHGDELTHLNLAGCSSVSGAAVGRLAQKAGKSLEYLNLDNCTGVHPDTITRLKEALPKARISATFTVMKSTKLRK</sequence>
<evidence type="ECO:0000313" key="5">
    <source>
        <dbReference type="Proteomes" id="UP001212841"/>
    </source>
</evidence>
<dbReference type="EMBL" id="JADGJD010000104">
    <property type="protein sequence ID" value="KAJ3054944.1"/>
    <property type="molecule type" value="Genomic_DNA"/>
</dbReference>
<dbReference type="Pfam" id="PF12937">
    <property type="entry name" value="F-box-like"/>
    <property type="match status" value="1"/>
</dbReference>
<dbReference type="SUPFAM" id="SSF52047">
    <property type="entry name" value="RNI-like"/>
    <property type="match status" value="1"/>
</dbReference>
<dbReference type="PANTHER" id="PTHR13382">
    <property type="entry name" value="MITOCHONDRIAL ATP SYNTHASE COUPLING FACTOR B"/>
    <property type="match status" value="1"/>
</dbReference>
<dbReference type="Gene3D" id="1.25.40.10">
    <property type="entry name" value="Tetratricopeptide repeat domain"/>
    <property type="match status" value="1"/>
</dbReference>
<keyword evidence="5" id="KW-1185">Reference proteome</keyword>